<reference evidence="2" key="1">
    <citation type="submission" date="2025-08" db="UniProtKB">
        <authorList>
            <consortium name="Ensembl"/>
        </authorList>
    </citation>
    <scope>IDENTIFICATION</scope>
</reference>
<dbReference type="Proteomes" id="UP000694385">
    <property type="component" value="Unassembled WGS sequence"/>
</dbReference>
<gene>
    <name evidence="2" type="primary">Prr30</name>
</gene>
<dbReference type="PANTHER" id="PTHR22235:SF2">
    <property type="entry name" value="PROLINE-RICH PROTEIN 30"/>
    <property type="match status" value="1"/>
</dbReference>
<dbReference type="Pfam" id="PF15728">
    <property type="entry name" value="DUF4679"/>
    <property type="match status" value="1"/>
</dbReference>
<proteinExistence type="predicted"/>
<feature type="region of interest" description="Disordered" evidence="1">
    <location>
        <begin position="318"/>
        <end position="387"/>
    </location>
</feature>
<dbReference type="GeneTree" id="ENSGT00390000005754"/>
<feature type="compositionally biased region" description="Polar residues" evidence="1">
    <location>
        <begin position="318"/>
        <end position="328"/>
    </location>
</feature>
<dbReference type="Ensembl" id="ENSJJAT00000008075.1">
    <property type="protein sequence ID" value="ENSJJAP00000003589.1"/>
    <property type="gene ID" value="ENSJJAG00000007138.1"/>
</dbReference>
<feature type="region of interest" description="Disordered" evidence="1">
    <location>
        <begin position="34"/>
        <end position="61"/>
    </location>
</feature>
<dbReference type="PANTHER" id="PTHR22235">
    <property type="entry name" value="PROLINE-RICH PROTEIN 30"/>
    <property type="match status" value="1"/>
</dbReference>
<evidence type="ECO:0000313" key="2">
    <source>
        <dbReference type="Ensembl" id="ENSJJAP00000003589.1"/>
    </source>
</evidence>
<evidence type="ECO:0000313" key="3">
    <source>
        <dbReference type="Proteomes" id="UP000694385"/>
    </source>
</evidence>
<feature type="region of interest" description="Disordered" evidence="1">
    <location>
        <begin position="113"/>
        <end position="157"/>
    </location>
</feature>
<feature type="compositionally biased region" description="Polar residues" evidence="1">
    <location>
        <begin position="337"/>
        <end position="348"/>
    </location>
</feature>
<dbReference type="AlphaFoldDB" id="A0A8C5K0V8"/>
<dbReference type="OMA" id="HRRIAHD"/>
<keyword evidence="3" id="KW-1185">Reference proteome</keyword>
<sequence>MLPQNKDRVLLQNSVPSGCPPQVLLPFSFPSPNPTFSSSTKSYLPLSPPPQPHSPGLHFYSSDSNSDFVPLPYTSSLPSSPTFFQQNYNCFSPPQSSSPSTYPLYLSPPLPHFSPSQLQNSPPHSPCQSSSHPEDLGSFLPTTPRPSLPSPDIHSNRQSWQWPQYRDTISPGVVGSCVASKRDSSEFRDPGALAQALVVHLGRRRIANDLQLLLLQHLWLGRTSQAPVVEYPICLVCFRPRTSSCPNPSYKPGPRLLAFPQLLPWTQGQESGPFRIGIGFGLRLPRRQARALHLLPERNLEVGSQDEAPGALQYQTPATQAPTLQAPGTLSKAKSLRSASPSPNSTQCSRPPQFQAPRQAAASPKSRPSRTPKRPMSPEYLLRKSPS</sequence>
<accession>A0A8C5K0V8</accession>
<name>A0A8C5K0V8_JACJA</name>
<evidence type="ECO:0000256" key="1">
    <source>
        <dbReference type="SAM" id="MobiDB-lite"/>
    </source>
</evidence>
<organism evidence="2 3">
    <name type="scientific">Jaculus jaculus</name>
    <name type="common">Lesser Egyptian jerboa</name>
    <dbReference type="NCBI Taxonomy" id="51337"/>
    <lineage>
        <taxon>Eukaryota</taxon>
        <taxon>Metazoa</taxon>
        <taxon>Chordata</taxon>
        <taxon>Craniata</taxon>
        <taxon>Vertebrata</taxon>
        <taxon>Euteleostomi</taxon>
        <taxon>Mammalia</taxon>
        <taxon>Eutheria</taxon>
        <taxon>Euarchontoglires</taxon>
        <taxon>Glires</taxon>
        <taxon>Rodentia</taxon>
        <taxon>Myomorpha</taxon>
        <taxon>Dipodoidea</taxon>
        <taxon>Dipodidae</taxon>
        <taxon>Dipodinae</taxon>
        <taxon>Jaculus</taxon>
    </lineage>
</organism>
<protein>
    <submittedName>
        <fullName evidence="2">Proline rich 30</fullName>
    </submittedName>
</protein>
<reference evidence="2" key="2">
    <citation type="submission" date="2025-09" db="UniProtKB">
        <authorList>
            <consortium name="Ensembl"/>
        </authorList>
    </citation>
    <scope>IDENTIFICATION</scope>
</reference>
<dbReference type="InterPro" id="IPR031461">
    <property type="entry name" value="DUF4679"/>
</dbReference>
<feature type="compositionally biased region" description="Low complexity" evidence="1">
    <location>
        <begin position="349"/>
        <end position="366"/>
    </location>
</feature>
<feature type="compositionally biased region" description="Low complexity" evidence="1">
    <location>
        <begin position="113"/>
        <end position="131"/>
    </location>
</feature>
<feature type="compositionally biased region" description="Low complexity" evidence="1">
    <location>
        <begin position="34"/>
        <end position="45"/>
    </location>
</feature>